<keyword evidence="3" id="KW-1185">Reference proteome</keyword>
<dbReference type="InterPro" id="IPR039991">
    <property type="entry name" value="SHOC1"/>
</dbReference>
<feature type="compositionally biased region" description="Polar residues" evidence="1">
    <location>
        <begin position="311"/>
        <end position="328"/>
    </location>
</feature>
<feature type="region of interest" description="Disordered" evidence="1">
    <location>
        <begin position="311"/>
        <end position="388"/>
    </location>
</feature>
<accession>A0AAD8ZX39</accession>
<dbReference type="GO" id="GO:0003697">
    <property type="term" value="F:single-stranded DNA binding"/>
    <property type="evidence" value="ECO:0007669"/>
    <property type="project" value="TreeGrafter"/>
</dbReference>
<sequence length="541" mass="59035">SCSRCVVVCSQQVDAGFPWQRFRVVLEFDCVGHSPISSVCADNNINYVSFSTAAPPAGSDPSVMSSRPAYLDSVPFLVFITQGLLMRSDLLQLLESTYNMTLLERSHSLSLQRLGPTHLYDIITVDEGTAILLQGLAELEQDRACERVVMRLSALSLQFTHCWVLLHCTDQHDSLVCGEVFSNLVLIYSAFVVFGLKSEDLDVKVFLMCDIEDIAQYVHQICQHTLLNSKRDVQSWFNRDWFSVLPTEEEKCLLCFPCVNCAVAQLMLNRAPSLQWLLAASLPELEAMFPEIPHKVCKLFSDTTAQHRLSTAPCQSESDTVAPLQTSDVFHPPDYHPHPHPHLPPWLLEGDEPCSASAPPNTHPPPLLTHSPGDCPGAAQPKDAGRSSWFGLDCGDSLGQSGSATASQAWLGDHVQDESCTGPVVVGEQDQWAGEAVPSPGLSCYPLGPPVQLEQGPSVPGKKLPRSAGCRCTGTLLQGGRAPVWAPPPCRHTPPQQQSTGGVCGVGSRGQQRESYSTSPRCRGTERKRPARAYVGNIMQT</sequence>
<dbReference type="GO" id="GO:0000712">
    <property type="term" value="P:resolution of meiotic recombination intermediates"/>
    <property type="evidence" value="ECO:0007669"/>
    <property type="project" value="InterPro"/>
</dbReference>
<comment type="caution">
    <text evidence="2">The sequence shown here is derived from an EMBL/GenBank/DDBJ whole genome shotgun (WGS) entry which is preliminary data.</text>
</comment>
<reference evidence="2" key="1">
    <citation type="submission" date="2023-03" db="EMBL/GenBank/DDBJ databases">
        <title>Electrophorus voltai genome.</title>
        <authorList>
            <person name="Bian C."/>
        </authorList>
    </citation>
    <scope>NUCLEOTIDE SEQUENCE</scope>
    <source>
        <strain evidence="2">CB-2022</strain>
        <tissue evidence="2">Muscle</tissue>
    </source>
</reference>
<organism evidence="2 3">
    <name type="scientific">Electrophorus voltai</name>
    <dbReference type="NCBI Taxonomy" id="2609070"/>
    <lineage>
        <taxon>Eukaryota</taxon>
        <taxon>Metazoa</taxon>
        <taxon>Chordata</taxon>
        <taxon>Craniata</taxon>
        <taxon>Vertebrata</taxon>
        <taxon>Euteleostomi</taxon>
        <taxon>Actinopterygii</taxon>
        <taxon>Neopterygii</taxon>
        <taxon>Teleostei</taxon>
        <taxon>Ostariophysi</taxon>
        <taxon>Gymnotiformes</taxon>
        <taxon>Gymnotoidei</taxon>
        <taxon>Gymnotidae</taxon>
        <taxon>Electrophorus</taxon>
    </lineage>
</organism>
<feature type="compositionally biased region" description="Polar residues" evidence="1">
    <location>
        <begin position="509"/>
        <end position="520"/>
    </location>
</feature>
<dbReference type="EMBL" id="JAROKS010000001">
    <property type="protein sequence ID" value="KAK1806949.1"/>
    <property type="molecule type" value="Genomic_DNA"/>
</dbReference>
<dbReference type="AlphaFoldDB" id="A0AAD8ZX39"/>
<dbReference type="PANTHER" id="PTHR35668">
    <property type="entry name" value="PROTEIN SHORTAGE IN CHIASMATA 1 ORTHOLOG"/>
    <property type="match status" value="1"/>
</dbReference>
<feature type="non-terminal residue" evidence="2">
    <location>
        <position position="541"/>
    </location>
</feature>
<evidence type="ECO:0000313" key="3">
    <source>
        <dbReference type="Proteomes" id="UP001239994"/>
    </source>
</evidence>
<proteinExistence type="predicted"/>
<dbReference type="GO" id="GO:0016887">
    <property type="term" value="F:ATP hydrolysis activity"/>
    <property type="evidence" value="ECO:0007669"/>
    <property type="project" value="InterPro"/>
</dbReference>
<name>A0AAD8ZX39_9TELE</name>
<feature type="non-terminal residue" evidence="2">
    <location>
        <position position="1"/>
    </location>
</feature>
<evidence type="ECO:0000256" key="1">
    <source>
        <dbReference type="SAM" id="MobiDB-lite"/>
    </source>
</evidence>
<dbReference type="Proteomes" id="UP001239994">
    <property type="component" value="Unassembled WGS sequence"/>
</dbReference>
<evidence type="ECO:0000313" key="2">
    <source>
        <dbReference type="EMBL" id="KAK1806949.1"/>
    </source>
</evidence>
<gene>
    <name evidence="2" type="ORF">P4O66_005430</name>
</gene>
<dbReference type="Pfam" id="PF17825">
    <property type="entry name" value="DUF5587"/>
    <property type="match status" value="1"/>
</dbReference>
<feature type="region of interest" description="Disordered" evidence="1">
    <location>
        <begin position="486"/>
        <end position="529"/>
    </location>
</feature>
<protein>
    <submittedName>
        <fullName evidence="2">Uncharacterized protein</fullName>
    </submittedName>
</protein>
<dbReference type="PANTHER" id="PTHR35668:SF1">
    <property type="entry name" value="PROTEIN SHORTAGE IN CHIASMATA 1 ORTHOLOG"/>
    <property type="match status" value="1"/>
</dbReference>
<dbReference type="GO" id="GO:0000794">
    <property type="term" value="C:condensed nuclear chromosome"/>
    <property type="evidence" value="ECO:0007669"/>
    <property type="project" value="InterPro"/>
</dbReference>